<dbReference type="EMBL" id="FMAI01000010">
    <property type="protein sequence ID" value="SCB44527.1"/>
    <property type="molecule type" value="Genomic_DNA"/>
</dbReference>
<name>A0A1C3WWY3_9BRAD</name>
<evidence type="ECO:0000256" key="1">
    <source>
        <dbReference type="ARBA" id="ARBA00006484"/>
    </source>
</evidence>
<dbReference type="GO" id="GO:0016491">
    <property type="term" value="F:oxidoreductase activity"/>
    <property type="evidence" value="ECO:0007669"/>
    <property type="project" value="UniProtKB-KW"/>
</dbReference>
<dbReference type="PRINTS" id="PR00080">
    <property type="entry name" value="SDRFAMILY"/>
</dbReference>
<keyword evidence="2" id="KW-0560">Oxidoreductase</keyword>
<dbReference type="PANTHER" id="PTHR43976">
    <property type="entry name" value="SHORT CHAIN DEHYDROGENASE"/>
    <property type="match status" value="1"/>
</dbReference>
<dbReference type="RefSeq" id="WP_091960078.1">
    <property type="nucleotide sequence ID" value="NZ_FMAI01000010.1"/>
</dbReference>
<evidence type="ECO:0000313" key="6">
    <source>
        <dbReference type="Proteomes" id="UP000199184"/>
    </source>
</evidence>
<comment type="similarity">
    <text evidence="1 3">Belongs to the short-chain dehydrogenases/reductases (SDR) family.</text>
</comment>
<sequence>MSKTWFVSGASRGLGRAIVEAALTAGDRVLASARNPKPLEPSLARFGETLQLASLDVTDEAAAHAAIGLAVKTFGGVDVVVNNAGYGDLGSVEDTSLDSFRQQIEANLIGTIIVTKAAIPVLRRQGHGHIVQVSSVGGRIGAPARAAYSAAKWGIEGFSESLAREMALIGVRVTIVEPGGFRTGFAQAAHATDEGRPEYDAVVGAAVRMQRDYDGRQPGDPAKAAAVVLKLADMKRPPLRIALGSDAVNAIAATDRLRLEELEKWRALSVSTDY</sequence>
<dbReference type="PRINTS" id="PR00081">
    <property type="entry name" value="GDHRDH"/>
</dbReference>
<reference evidence="6" key="1">
    <citation type="submission" date="2016-08" db="EMBL/GenBank/DDBJ databases">
        <authorList>
            <person name="Varghese N."/>
            <person name="Submissions Spin"/>
        </authorList>
    </citation>
    <scope>NUCLEOTIDE SEQUENCE [LARGE SCALE GENOMIC DNA]</scope>
    <source>
        <strain evidence="6">ERR11</strain>
    </source>
</reference>
<dbReference type="InterPro" id="IPR051911">
    <property type="entry name" value="SDR_oxidoreductase"/>
</dbReference>
<evidence type="ECO:0000313" key="5">
    <source>
        <dbReference type="EMBL" id="SCB44527.1"/>
    </source>
</evidence>
<evidence type="ECO:0000256" key="2">
    <source>
        <dbReference type="ARBA" id="ARBA00023002"/>
    </source>
</evidence>
<dbReference type="PANTHER" id="PTHR43976:SF16">
    <property type="entry name" value="SHORT-CHAIN DEHYDROGENASE_REDUCTASE FAMILY PROTEIN"/>
    <property type="match status" value="1"/>
</dbReference>
<gene>
    <name evidence="5" type="ORF">GA0061098_1010176</name>
</gene>
<dbReference type="InterPro" id="IPR002347">
    <property type="entry name" value="SDR_fam"/>
</dbReference>
<organism evidence="5 6">
    <name type="scientific">Bradyrhizobium shewense</name>
    <dbReference type="NCBI Taxonomy" id="1761772"/>
    <lineage>
        <taxon>Bacteria</taxon>
        <taxon>Pseudomonadati</taxon>
        <taxon>Pseudomonadota</taxon>
        <taxon>Alphaproteobacteria</taxon>
        <taxon>Hyphomicrobiales</taxon>
        <taxon>Nitrobacteraceae</taxon>
        <taxon>Bradyrhizobium</taxon>
    </lineage>
</organism>
<dbReference type="SUPFAM" id="SSF51735">
    <property type="entry name" value="NAD(P)-binding Rossmann-fold domains"/>
    <property type="match status" value="1"/>
</dbReference>
<feature type="domain" description="Ketoreductase" evidence="4">
    <location>
        <begin position="3"/>
        <end position="184"/>
    </location>
</feature>
<dbReference type="Gene3D" id="3.40.50.720">
    <property type="entry name" value="NAD(P)-binding Rossmann-like Domain"/>
    <property type="match status" value="1"/>
</dbReference>
<dbReference type="InterPro" id="IPR057326">
    <property type="entry name" value="KR_dom"/>
</dbReference>
<dbReference type="AlphaFoldDB" id="A0A1C3WWY3"/>
<dbReference type="InterPro" id="IPR036291">
    <property type="entry name" value="NAD(P)-bd_dom_sf"/>
</dbReference>
<accession>A0A1C3WWY3</accession>
<dbReference type="CDD" id="cd05374">
    <property type="entry name" value="17beta-HSD-like_SDR_c"/>
    <property type="match status" value="1"/>
</dbReference>
<evidence type="ECO:0000259" key="4">
    <source>
        <dbReference type="SMART" id="SM00822"/>
    </source>
</evidence>
<evidence type="ECO:0000256" key="3">
    <source>
        <dbReference type="RuleBase" id="RU000363"/>
    </source>
</evidence>
<dbReference type="InterPro" id="IPR020904">
    <property type="entry name" value="Sc_DH/Rdtase_CS"/>
</dbReference>
<keyword evidence="6" id="KW-1185">Reference proteome</keyword>
<dbReference type="Pfam" id="PF00106">
    <property type="entry name" value="adh_short"/>
    <property type="match status" value="1"/>
</dbReference>
<dbReference type="PROSITE" id="PS00061">
    <property type="entry name" value="ADH_SHORT"/>
    <property type="match status" value="1"/>
</dbReference>
<dbReference type="Proteomes" id="UP000199184">
    <property type="component" value="Unassembled WGS sequence"/>
</dbReference>
<proteinExistence type="inferred from homology"/>
<dbReference type="NCBIfam" id="NF006114">
    <property type="entry name" value="PRK08263.1"/>
    <property type="match status" value="1"/>
</dbReference>
<dbReference type="SMART" id="SM00822">
    <property type="entry name" value="PKS_KR"/>
    <property type="match status" value="1"/>
</dbReference>
<protein>
    <submittedName>
        <fullName evidence="5">NADP-dependent 3-hydroxy acid dehydrogenase YdfG</fullName>
    </submittedName>
</protein>